<dbReference type="GO" id="GO:0003676">
    <property type="term" value="F:nucleic acid binding"/>
    <property type="evidence" value="ECO:0007669"/>
    <property type="project" value="InterPro"/>
</dbReference>
<reference evidence="3 4" key="1">
    <citation type="submission" date="2019-11" db="EMBL/GenBank/DDBJ databases">
        <title>Winogradskyella ouciana sp. nov., isolated from the hadal seawater of the Mariana Trench.</title>
        <authorList>
            <person name="Liu R."/>
        </authorList>
    </citation>
    <scope>NUCLEOTIDE SEQUENCE [LARGE SCALE GENOMIC DNA]</scope>
    <source>
        <strain evidence="3 4">ZXX205</strain>
    </source>
</reference>
<feature type="domain" description="DDH" evidence="1">
    <location>
        <begin position="18"/>
        <end position="169"/>
    </location>
</feature>
<dbReference type="Pfam" id="PF02272">
    <property type="entry name" value="DHHA1"/>
    <property type="match status" value="1"/>
</dbReference>
<dbReference type="InterPro" id="IPR001667">
    <property type="entry name" value="DDH_dom"/>
</dbReference>
<accession>A0A7K1GF42</accession>
<evidence type="ECO:0000259" key="2">
    <source>
        <dbReference type="Pfam" id="PF02272"/>
    </source>
</evidence>
<dbReference type="Proteomes" id="UP000447545">
    <property type="component" value="Unassembled WGS sequence"/>
</dbReference>
<dbReference type="SUPFAM" id="SSF64182">
    <property type="entry name" value="DHH phosphoesterases"/>
    <property type="match status" value="1"/>
</dbReference>
<evidence type="ECO:0000313" key="4">
    <source>
        <dbReference type="Proteomes" id="UP000447545"/>
    </source>
</evidence>
<dbReference type="Gene3D" id="3.90.1640.10">
    <property type="entry name" value="inorganic pyrophosphatase (n-terminal core)"/>
    <property type="match status" value="1"/>
</dbReference>
<evidence type="ECO:0000313" key="3">
    <source>
        <dbReference type="EMBL" id="MTE27655.1"/>
    </source>
</evidence>
<evidence type="ECO:0000259" key="1">
    <source>
        <dbReference type="Pfam" id="PF01368"/>
    </source>
</evidence>
<dbReference type="InterPro" id="IPR051319">
    <property type="entry name" value="Oligoribo/pAp-PDE_c-di-AMP_PDE"/>
</dbReference>
<gene>
    <name evidence="3" type="ORF">F1003_11990</name>
</gene>
<organism evidence="3 4">
    <name type="scientific">Winogradskyella ouciana</name>
    <dbReference type="NCBI Taxonomy" id="2608631"/>
    <lineage>
        <taxon>Bacteria</taxon>
        <taxon>Pseudomonadati</taxon>
        <taxon>Bacteroidota</taxon>
        <taxon>Flavobacteriia</taxon>
        <taxon>Flavobacteriales</taxon>
        <taxon>Flavobacteriaceae</taxon>
        <taxon>Winogradskyella</taxon>
    </lineage>
</organism>
<dbReference type="Gene3D" id="3.10.310.30">
    <property type="match status" value="1"/>
</dbReference>
<name>A0A7K1GF42_9FLAO</name>
<proteinExistence type="predicted"/>
<dbReference type="EMBL" id="WJYA01000007">
    <property type="protein sequence ID" value="MTE27655.1"/>
    <property type="molecule type" value="Genomic_DNA"/>
</dbReference>
<dbReference type="Pfam" id="PF01368">
    <property type="entry name" value="DHH"/>
    <property type="match status" value="1"/>
</dbReference>
<keyword evidence="4" id="KW-1185">Reference proteome</keyword>
<dbReference type="PANTHER" id="PTHR47618:SF1">
    <property type="entry name" value="BIFUNCTIONAL OLIGORIBONUCLEASE AND PAP PHOSPHATASE NRNA"/>
    <property type="match status" value="1"/>
</dbReference>
<dbReference type="PANTHER" id="PTHR47618">
    <property type="entry name" value="BIFUNCTIONAL OLIGORIBONUCLEASE AND PAP PHOSPHATASE NRNA"/>
    <property type="match status" value="1"/>
</dbReference>
<dbReference type="InterPro" id="IPR038763">
    <property type="entry name" value="DHH_sf"/>
</dbReference>
<feature type="domain" description="DHHA1" evidence="2">
    <location>
        <begin position="245"/>
        <end position="329"/>
    </location>
</feature>
<comment type="caution">
    <text evidence="3">The sequence shown here is derived from an EMBL/GenBank/DDBJ whole genome shotgun (WGS) entry which is preliminary data.</text>
</comment>
<dbReference type="InterPro" id="IPR003156">
    <property type="entry name" value="DHHA1_dom"/>
</dbReference>
<sequence>MIKTQIPEIKALLSTPRHIVIVPHKNPDGDAMGSTLGLYHYLKLYNHTATVIAPNDYPEFLKWLPGDDAVMIFENQTEESRTLIDNADLIFTLDFNSLSRVGAMSEALENSEATKIMIDHHQQPDDYAAYTYSDVSMSSTCEMVYNFIEMLDDANKINATIATCLYVGIMTDTGSFRFPSTTSRTHEVVGCLIEKGANNAQIHNNVFDTNSYSRLQLLGRAMQNLKVLPEFNTAYITLSQAELDEFNFKKGDTEGFVNYGLSLKGIVFAAIFIENHQDEIIKISLRSKGSFSVNQFSRAHFNGGGHDNAAGGRSDLSLQETIDKFISILPQYKDELSQALKAH</sequence>
<dbReference type="RefSeq" id="WP_155089678.1">
    <property type="nucleotide sequence ID" value="NZ_WJYA01000007.1"/>
</dbReference>
<protein>
    <submittedName>
        <fullName evidence="3">Bifunctional oligoribonuclease/PAP phosphatase NrnA</fullName>
    </submittedName>
</protein>
<dbReference type="AlphaFoldDB" id="A0A7K1GF42"/>